<feature type="compositionally biased region" description="Acidic residues" evidence="1">
    <location>
        <begin position="648"/>
        <end position="660"/>
    </location>
</feature>
<feature type="region of interest" description="Disordered" evidence="1">
    <location>
        <begin position="1218"/>
        <end position="1268"/>
    </location>
</feature>
<keyword evidence="3" id="KW-1185">Reference proteome</keyword>
<evidence type="ECO:0000256" key="1">
    <source>
        <dbReference type="SAM" id="MobiDB-lite"/>
    </source>
</evidence>
<gene>
    <name evidence="2" type="ORF">O3M35_001027</name>
</gene>
<feature type="region of interest" description="Disordered" evidence="1">
    <location>
        <begin position="648"/>
        <end position="687"/>
    </location>
</feature>
<name>A0AAW1DRX5_9HEMI</name>
<feature type="compositionally biased region" description="Low complexity" evidence="1">
    <location>
        <begin position="1250"/>
        <end position="1261"/>
    </location>
</feature>
<feature type="compositionally biased region" description="Polar residues" evidence="1">
    <location>
        <begin position="1218"/>
        <end position="1236"/>
    </location>
</feature>
<evidence type="ECO:0000313" key="3">
    <source>
        <dbReference type="Proteomes" id="UP001461498"/>
    </source>
</evidence>
<dbReference type="Proteomes" id="UP001461498">
    <property type="component" value="Unassembled WGS sequence"/>
</dbReference>
<accession>A0AAW1DRX5</accession>
<proteinExistence type="predicted"/>
<organism evidence="2 3">
    <name type="scientific">Rhynocoris fuscipes</name>
    <dbReference type="NCBI Taxonomy" id="488301"/>
    <lineage>
        <taxon>Eukaryota</taxon>
        <taxon>Metazoa</taxon>
        <taxon>Ecdysozoa</taxon>
        <taxon>Arthropoda</taxon>
        <taxon>Hexapoda</taxon>
        <taxon>Insecta</taxon>
        <taxon>Pterygota</taxon>
        <taxon>Neoptera</taxon>
        <taxon>Paraneoptera</taxon>
        <taxon>Hemiptera</taxon>
        <taxon>Heteroptera</taxon>
        <taxon>Panheteroptera</taxon>
        <taxon>Cimicomorpha</taxon>
        <taxon>Reduviidae</taxon>
        <taxon>Harpactorinae</taxon>
        <taxon>Harpactorini</taxon>
        <taxon>Rhynocoris</taxon>
    </lineage>
</organism>
<dbReference type="EMBL" id="JAPXFL010000001">
    <property type="protein sequence ID" value="KAK9512650.1"/>
    <property type="molecule type" value="Genomic_DNA"/>
</dbReference>
<comment type="caution">
    <text evidence="2">The sequence shown here is derived from an EMBL/GenBank/DDBJ whole genome shotgun (WGS) entry which is preliminary data.</text>
</comment>
<sequence>MKIKREDNNFSDPPRRKIEKSINSLISLQTKVATLSKEADKQLDNPLIKLEDPTLKCQINSSESSESGQTEALVEAVFNETTLNKEFSRDMPRCAHDCLLKHYREKHGIQNLTGRAELGENSSFRTMNAPNEEKKFTFSQSYSLSQPANACICCQRTFEPSQLSYDSSEKQKVDLSMQNVKIKSNVNTRKETASKPQKHNVHWSKNLKEEYSKLASVNRLQSTSIDPKPITPIIKTHDVSINTDNPKVNAKCIHIVGKDVDDDKNKSLKKVFSIQELPGVNIRPQLTKQSCPNINIICSEKSSKTNNITMLKMYHGDERMDKEANDIQPTNIALNKPEHIVDPTADSQQPCINCRVRKRVDKNTCNCCNKKDKKNLFKNNSYKKKTKEKKTEIFDKDKLLKDIHFLKNITSHNKSFRDALKNIEYTIGELQKHFDFSGKKQWLDDSKQYHNSVLPKRLNVVAGLLQDAVQSFDTFDDQKVDNILGIIELLSHDIKCFMDKCKRKSETRLEMDTSDAGKTISDDSGSAPNIVKGHALEGATKSNIDYIPYRKLYPGKGAKAIEAAENETEKDLRLSRIKKFYEINRDLYNLSSSTNNGNSTNNVCKVEERDGNSARHLNETYIIENEVAVGGDDNKHDPPHLVDGVEYEDDWEEDDESEDEGSSHSFRNAQNNELKTNDAEIPASGEVKFQEDIVSTIEISSVQREKGPSEAETAECKLESKIPTNSANSARYEREKLEDKKEISVINEEKSKGLSENKSDEPNFNLEMNNKNIPYPFFKLTNPQTKSLVEIRFPEDHNTFKSSLTVSSCPDKDEIKLLYDKGNGQMCGTEVMSGSEVEQNFLKALDNKPVNKKEETASECLNGQLASGETNSNSIISFERVSANFMEFLEVKVRDFFNTYHQPSEGIRNKEIQTDKDEIVNEFNYEKVSDRISGRLSHQLPPYQSETISIKSSMHNSSEKISDPRETFTDLLIPSLDHIPLSVPQESLETNLSSNLFRNEVVHTPEVANFLVDKKVDNEEANYEYLQNSIETQPKRDNEQNLQRLLPLPQTVITDTTQNSEDISPQVGFPNENNIEDITVAEVQPDNGLILEEAARLFPLPSDINSLSDYNSHGYDSNRCSIHDVKFDSSSSNQTNDAEVHNANGIPTDILPSPSILNSFIGSCSVPTTQRLVRQAAPKDSDSDSLISTENFEIYYFNTDEMSEGEIGFVYTSNTYSSGEVKPRSSSNEGASSIGDSLSEDGKKCNRQIELSNRLSSSSTRNELRKHRTLRSEMNPVFTSSAFLNNSSDNDFLRSLRHLEILERNISLQSDSSTTESTTSDSSSCKT</sequence>
<feature type="compositionally biased region" description="Polar residues" evidence="1">
    <location>
        <begin position="663"/>
        <end position="674"/>
    </location>
</feature>
<feature type="compositionally biased region" description="Basic and acidic residues" evidence="1">
    <location>
        <begin position="703"/>
        <end position="720"/>
    </location>
</feature>
<evidence type="ECO:0000313" key="2">
    <source>
        <dbReference type="EMBL" id="KAK9512650.1"/>
    </source>
</evidence>
<reference evidence="2 3" key="1">
    <citation type="submission" date="2022-12" db="EMBL/GenBank/DDBJ databases">
        <title>Chromosome-level genome assembly of true bugs.</title>
        <authorList>
            <person name="Ma L."/>
            <person name="Li H."/>
        </authorList>
    </citation>
    <scope>NUCLEOTIDE SEQUENCE [LARGE SCALE GENOMIC DNA]</scope>
    <source>
        <strain evidence="2">Lab_2022b</strain>
    </source>
</reference>
<feature type="region of interest" description="Disordered" evidence="1">
    <location>
        <begin position="700"/>
        <end position="735"/>
    </location>
</feature>
<protein>
    <submittedName>
        <fullName evidence="2">Uncharacterized protein</fullName>
    </submittedName>
</protein>